<reference evidence="10" key="1">
    <citation type="submission" date="2018-07" db="EMBL/GenBank/DDBJ databases">
        <authorList>
            <person name="Quirk P.G."/>
            <person name="Krulwich T.A."/>
        </authorList>
    </citation>
    <scope>NUCLEOTIDE SEQUENCE</scope>
</reference>
<dbReference type="EMBL" id="UFQT01000141">
    <property type="protein sequence ID" value="SSX20796.1"/>
    <property type="molecule type" value="Genomic_DNA"/>
</dbReference>
<comment type="similarity">
    <text evidence="6">Belongs to the TRAFAC class myosin-kinesin ATPase superfamily. Myosin family.</text>
</comment>
<feature type="region of interest" description="Disordered" evidence="7">
    <location>
        <begin position="139"/>
        <end position="166"/>
    </location>
</feature>
<accession>A0A336LS09</accession>
<feature type="compositionally biased region" description="Polar residues" evidence="7">
    <location>
        <begin position="139"/>
        <end position="158"/>
    </location>
</feature>
<keyword evidence="4 6" id="KW-0505">Motor protein</keyword>
<dbReference type="PROSITE" id="PS51757">
    <property type="entry name" value="TH1"/>
    <property type="match status" value="1"/>
</dbReference>
<evidence type="ECO:0000259" key="8">
    <source>
        <dbReference type="PROSITE" id="PS51456"/>
    </source>
</evidence>
<feature type="domain" description="TH1" evidence="9">
    <location>
        <begin position="1008"/>
        <end position="1193"/>
    </location>
</feature>
<dbReference type="GO" id="GO:0006897">
    <property type="term" value="P:endocytosis"/>
    <property type="evidence" value="ECO:0007669"/>
    <property type="project" value="TreeGrafter"/>
</dbReference>
<proteinExistence type="inferred from homology"/>
<evidence type="ECO:0000259" key="9">
    <source>
        <dbReference type="PROSITE" id="PS51757"/>
    </source>
</evidence>
<feature type="binding site" evidence="6">
    <location>
        <begin position="101"/>
        <end position="108"/>
    </location>
    <ligand>
        <name>ATP</name>
        <dbReference type="ChEBI" id="CHEBI:30616"/>
    </ligand>
</feature>
<dbReference type="GO" id="GO:0007015">
    <property type="term" value="P:actin filament organization"/>
    <property type="evidence" value="ECO:0007669"/>
    <property type="project" value="TreeGrafter"/>
</dbReference>
<gene>
    <name evidence="10" type="primary">CSON002516</name>
</gene>
<keyword evidence="2 6" id="KW-0067">ATP-binding</keyword>
<dbReference type="GO" id="GO:0005524">
    <property type="term" value="F:ATP binding"/>
    <property type="evidence" value="ECO:0007669"/>
    <property type="project" value="UniProtKB-UniRule"/>
</dbReference>
<evidence type="ECO:0000256" key="7">
    <source>
        <dbReference type="SAM" id="MobiDB-lite"/>
    </source>
</evidence>
<dbReference type="Gene3D" id="1.10.10.820">
    <property type="match status" value="1"/>
</dbReference>
<dbReference type="GO" id="GO:0000146">
    <property type="term" value="F:microfilament motor activity"/>
    <property type="evidence" value="ECO:0007669"/>
    <property type="project" value="TreeGrafter"/>
</dbReference>
<dbReference type="Pfam" id="PF06017">
    <property type="entry name" value="Myosin_TH1"/>
    <property type="match status" value="1"/>
</dbReference>
<evidence type="ECO:0000313" key="10">
    <source>
        <dbReference type="EMBL" id="SSX20796.1"/>
    </source>
</evidence>
<dbReference type="GO" id="GO:0016459">
    <property type="term" value="C:myosin complex"/>
    <property type="evidence" value="ECO:0007669"/>
    <property type="project" value="UniProtKB-KW"/>
</dbReference>
<evidence type="ECO:0000256" key="2">
    <source>
        <dbReference type="ARBA" id="ARBA00022840"/>
    </source>
</evidence>
<dbReference type="Gene3D" id="1.20.120.720">
    <property type="entry name" value="Myosin VI head, motor domain, U50 subdomain"/>
    <property type="match status" value="2"/>
</dbReference>
<dbReference type="InterPro" id="IPR027417">
    <property type="entry name" value="P-loop_NTPase"/>
</dbReference>
<dbReference type="GO" id="GO:0005886">
    <property type="term" value="C:plasma membrane"/>
    <property type="evidence" value="ECO:0007669"/>
    <property type="project" value="TreeGrafter"/>
</dbReference>
<dbReference type="SUPFAM" id="SSF52540">
    <property type="entry name" value="P-loop containing nucleoside triphosphate hydrolases"/>
    <property type="match status" value="1"/>
</dbReference>
<dbReference type="PANTHER" id="PTHR13140">
    <property type="entry name" value="MYOSIN"/>
    <property type="match status" value="1"/>
</dbReference>
<dbReference type="SMART" id="SM00242">
    <property type="entry name" value="MYSc"/>
    <property type="match status" value="1"/>
</dbReference>
<name>A0A336LS09_CULSO</name>
<feature type="domain" description="Myosin motor" evidence="8">
    <location>
        <begin position="8"/>
        <end position="842"/>
    </location>
</feature>
<dbReference type="Gene3D" id="1.20.58.530">
    <property type="match status" value="1"/>
</dbReference>
<dbReference type="PROSITE" id="PS51456">
    <property type="entry name" value="MYOSIN_MOTOR"/>
    <property type="match status" value="1"/>
</dbReference>
<feature type="region of interest" description="Actin-binding" evidence="6">
    <location>
        <begin position="718"/>
        <end position="740"/>
    </location>
</feature>
<evidence type="ECO:0000256" key="1">
    <source>
        <dbReference type="ARBA" id="ARBA00022741"/>
    </source>
</evidence>
<evidence type="ECO:0000256" key="6">
    <source>
        <dbReference type="PROSITE-ProRule" id="PRU00782"/>
    </source>
</evidence>
<dbReference type="PANTHER" id="PTHR13140:SF802">
    <property type="entry name" value="UNCONVENTIONAL MYOSIN-IB ISOFORM X1"/>
    <property type="match status" value="1"/>
</dbReference>
<dbReference type="Gene3D" id="3.40.850.10">
    <property type="entry name" value="Kinesin motor domain"/>
    <property type="match status" value="3"/>
</dbReference>
<dbReference type="GO" id="GO:0005902">
    <property type="term" value="C:microvillus"/>
    <property type="evidence" value="ECO:0007669"/>
    <property type="project" value="TreeGrafter"/>
</dbReference>
<dbReference type="GO" id="GO:0030048">
    <property type="term" value="P:actin filament-based movement"/>
    <property type="evidence" value="ECO:0007669"/>
    <property type="project" value="TreeGrafter"/>
</dbReference>
<evidence type="ECO:0000256" key="3">
    <source>
        <dbReference type="ARBA" id="ARBA00023123"/>
    </source>
</evidence>
<dbReference type="OMA" id="HINLYDF"/>
<organism evidence="10">
    <name type="scientific">Culicoides sonorensis</name>
    <name type="common">Biting midge</name>
    <dbReference type="NCBI Taxonomy" id="179676"/>
    <lineage>
        <taxon>Eukaryota</taxon>
        <taxon>Metazoa</taxon>
        <taxon>Ecdysozoa</taxon>
        <taxon>Arthropoda</taxon>
        <taxon>Hexapoda</taxon>
        <taxon>Insecta</taxon>
        <taxon>Pterygota</taxon>
        <taxon>Neoptera</taxon>
        <taxon>Endopterygota</taxon>
        <taxon>Diptera</taxon>
        <taxon>Nematocera</taxon>
        <taxon>Chironomoidea</taxon>
        <taxon>Ceratopogonidae</taxon>
        <taxon>Ceratopogoninae</taxon>
        <taxon>Culicoides</taxon>
        <taxon>Monoculicoides</taxon>
    </lineage>
</organism>
<dbReference type="Gene3D" id="1.20.5.4820">
    <property type="match status" value="1"/>
</dbReference>
<evidence type="ECO:0000256" key="5">
    <source>
        <dbReference type="ARBA" id="ARBA00023203"/>
    </source>
</evidence>
<dbReference type="InterPro" id="IPR001609">
    <property type="entry name" value="Myosin_head_motor_dom-like"/>
</dbReference>
<dbReference type="Pfam" id="PF00063">
    <property type="entry name" value="Myosin_head"/>
    <property type="match status" value="3"/>
</dbReference>
<keyword evidence="5 6" id="KW-0009">Actin-binding</keyword>
<keyword evidence="1 6" id="KW-0547">Nucleotide-binding</keyword>
<protein>
    <submittedName>
        <fullName evidence="10">CSON002516 protein</fullName>
    </submittedName>
</protein>
<dbReference type="AlphaFoldDB" id="A0A336LS09"/>
<keyword evidence="3 6" id="KW-0518">Myosin</keyword>
<sequence length="1193" mass="137113">MPNKENVSTAWDACLLEKVSEENFLENLRHRYQRDQIYTYIGTSIVAINPYKPLSIYTPDLVKNYAIKGLFHLPPHIYGLSNFVHEWTTDFNEDQNIVTTGECGSGKTESSRMVVHFLTNVAEFKRAKLNSSLLKLCRQQQRMGRNSNVSSTPNSRNTTPKHQKQQIKGCSAIATVSCIKSAHNLDVKHTKGAIKKCSHEKVVDFDFSNRRSSEILPNTNSMKCVKHAVHANIHFSKSFEENSNQQAITKSCTKHLSSSSPYNPATKCDTIINTDLTFDNLVPSTSTSSSSQTLPKYVPIVDHMGNRMTNSIGGSGTLSSGDYQVPKHQYHHCNCLDAKSPDSKFLKPSLKTSNCCATEVVTYGEASFPYGPMRSRSNEAIPDRYFGQSTQCLATKTNNGRDMWKVLRAGSRSGFYMDDPLELQRARDRVEQADVVLEALGNATTLKNENSSRFEMSLEVISLTSRLTGFIQGERNFHIFYQLLYGADLHFLKSLKLLRNIDKYELLHDTMATEDDKTNFTFTKKSLEILGLSSDEILSIFKVIAVVLKLGNLSFIPTTNIDGTEGCEVSDEYELNEISQLLCIEEQILLNCLTKSGPNWSQLDNGSELDAFNATKLKYSLCRTLYGRLFTYVVNRINESLKDSTLPPNCFQIHHYCGPVTYTAVNFAEKNQDFLPKHISSGMYQSKLLIMQYLFPEGNPKKSSKKPTSISSNLRTSLQGLLQNLGQRRNHYVFCLRPNEFKEPHAFELPLVQHQVRYLSLIPLTNLWRTGHYFSLSHTKFYTRYKLLSNHTWPNFSSGPIVEAIAIIIRSVPLPAAEFTIGSKKLFIRSPRTVYELEEFRKTRLHFLAILIQKTFRCYAKRKFFLRLRQSQITIATTWRTWRECRFGIPFTDRRHMTGLYRLAREEYRIIKYKKQVEWAIGVIQRHHFQWKRREFLQSLLIRLPANSLSPLCNEWPSAPPFLQETSMLLRQIYHRWRCYKYRISFDQTSRNRMREKVTASIIFRDRKASYAKSVSHPFHGDYVRLRQNVQWKKICMDTNDQYVVFADIINKITRSSGKFVPVLLVLSTNSMLLLDQRTLQIKYRIPASEIYRMSLSPYLDDIAVFHVKASEFGRKKGDFVFQTGHILEIVTKLFLVVQNATTRPPEVHISSEFEANFGQQTVILTFRCGGSELTYTQPKVTRKGNRMEVILT</sequence>
<evidence type="ECO:0000256" key="4">
    <source>
        <dbReference type="ARBA" id="ARBA00023175"/>
    </source>
</evidence>
<dbReference type="VEuPathDB" id="VectorBase:CSON002516"/>
<dbReference type="PRINTS" id="PR00193">
    <property type="entry name" value="MYOSINHEAVY"/>
</dbReference>
<dbReference type="InterPro" id="IPR010926">
    <property type="entry name" value="Myosin_TH1"/>
</dbReference>
<dbReference type="GO" id="GO:0051015">
    <property type="term" value="F:actin filament binding"/>
    <property type="evidence" value="ECO:0007669"/>
    <property type="project" value="TreeGrafter"/>
</dbReference>
<dbReference type="InterPro" id="IPR036961">
    <property type="entry name" value="Kinesin_motor_dom_sf"/>
</dbReference>
<dbReference type="GO" id="GO:0005737">
    <property type="term" value="C:cytoplasm"/>
    <property type="evidence" value="ECO:0007669"/>
    <property type="project" value="TreeGrafter"/>
</dbReference>